<feature type="transmembrane region" description="Helical" evidence="7">
    <location>
        <begin position="690"/>
        <end position="713"/>
    </location>
</feature>
<evidence type="ECO:0000256" key="4">
    <source>
        <dbReference type="ARBA" id="ARBA00022989"/>
    </source>
</evidence>
<feature type="domain" description="ABC3 transporter permease C-terminal" evidence="8">
    <location>
        <begin position="699"/>
        <end position="803"/>
    </location>
</feature>
<evidence type="ECO:0000313" key="9">
    <source>
        <dbReference type="EMBL" id="HJC39094.1"/>
    </source>
</evidence>
<dbReference type="Proteomes" id="UP000823894">
    <property type="component" value="Unassembled WGS sequence"/>
</dbReference>
<gene>
    <name evidence="9" type="ORF">H9757_08575</name>
</gene>
<dbReference type="GO" id="GO:0005886">
    <property type="term" value="C:plasma membrane"/>
    <property type="evidence" value="ECO:0007669"/>
    <property type="project" value="UniProtKB-SubCell"/>
</dbReference>
<feature type="domain" description="ABC3 transporter permease C-terminal" evidence="8">
    <location>
        <begin position="265"/>
        <end position="401"/>
    </location>
</feature>
<name>A0A9D2NWD5_9FIRM</name>
<keyword evidence="2" id="KW-1003">Cell membrane</keyword>
<feature type="transmembrane region" description="Helical" evidence="7">
    <location>
        <begin position="313"/>
        <end position="337"/>
    </location>
</feature>
<organism evidence="9 10">
    <name type="scientific">Candidatus Mediterraneibacter faecigallinarum</name>
    <dbReference type="NCBI Taxonomy" id="2838669"/>
    <lineage>
        <taxon>Bacteria</taxon>
        <taxon>Bacillati</taxon>
        <taxon>Bacillota</taxon>
        <taxon>Clostridia</taxon>
        <taxon>Lachnospirales</taxon>
        <taxon>Lachnospiraceae</taxon>
        <taxon>Mediterraneibacter</taxon>
    </lineage>
</organism>
<evidence type="ECO:0000256" key="7">
    <source>
        <dbReference type="SAM" id="Phobius"/>
    </source>
</evidence>
<evidence type="ECO:0000256" key="1">
    <source>
        <dbReference type="ARBA" id="ARBA00004651"/>
    </source>
</evidence>
<feature type="transmembrane region" description="Helical" evidence="7">
    <location>
        <begin position="748"/>
        <end position="773"/>
    </location>
</feature>
<proteinExistence type="inferred from homology"/>
<feature type="transmembrane region" description="Helical" evidence="7">
    <location>
        <begin position="20"/>
        <end position="41"/>
    </location>
</feature>
<keyword evidence="3 7" id="KW-0812">Transmembrane</keyword>
<evidence type="ECO:0000259" key="8">
    <source>
        <dbReference type="Pfam" id="PF02687"/>
    </source>
</evidence>
<evidence type="ECO:0000313" key="10">
    <source>
        <dbReference type="Proteomes" id="UP000823894"/>
    </source>
</evidence>
<comment type="similarity">
    <text evidence="6">Belongs to the ABC-4 integral membrane protein family.</text>
</comment>
<feature type="transmembrane region" description="Helical" evidence="7">
    <location>
        <begin position="257"/>
        <end position="281"/>
    </location>
</feature>
<dbReference type="AlphaFoldDB" id="A0A9D2NWD5"/>
<feature type="transmembrane region" description="Helical" evidence="7">
    <location>
        <begin position="371"/>
        <end position="390"/>
    </location>
</feature>
<dbReference type="PANTHER" id="PTHR30572">
    <property type="entry name" value="MEMBRANE COMPONENT OF TRANSPORTER-RELATED"/>
    <property type="match status" value="1"/>
</dbReference>
<dbReference type="InterPro" id="IPR050250">
    <property type="entry name" value="Macrolide_Exporter_MacB"/>
</dbReference>
<dbReference type="PANTHER" id="PTHR30572:SF4">
    <property type="entry name" value="ABC TRANSPORTER PERMEASE YTRF"/>
    <property type="match status" value="1"/>
</dbReference>
<reference evidence="9" key="1">
    <citation type="journal article" date="2021" name="PeerJ">
        <title>Extensive microbial diversity within the chicken gut microbiome revealed by metagenomics and culture.</title>
        <authorList>
            <person name="Gilroy R."/>
            <person name="Ravi A."/>
            <person name="Getino M."/>
            <person name="Pursley I."/>
            <person name="Horton D.L."/>
            <person name="Alikhan N.F."/>
            <person name="Baker D."/>
            <person name="Gharbi K."/>
            <person name="Hall N."/>
            <person name="Watson M."/>
            <person name="Adriaenssens E.M."/>
            <person name="Foster-Nyarko E."/>
            <person name="Jarju S."/>
            <person name="Secka A."/>
            <person name="Antonio M."/>
            <person name="Oren A."/>
            <person name="Chaudhuri R.R."/>
            <person name="La Ragione R."/>
            <person name="Hildebrand F."/>
            <person name="Pallen M.J."/>
        </authorList>
    </citation>
    <scope>NUCLEOTIDE SEQUENCE</scope>
    <source>
        <strain evidence="9">ChiGjej1B1-1692</strain>
    </source>
</reference>
<feature type="transmembrane region" description="Helical" evidence="7">
    <location>
        <begin position="441"/>
        <end position="462"/>
    </location>
</feature>
<evidence type="ECO:0000256" key="6">
    <source>
        <dbReference type="ARBA" id="ARBA00038076"/>
    </source>
</evidence>
<keyword evidence="5 7" id="KW-0472">Membrane</keyword>
<evidence type="ECO:0000256" key="2">
    <source>
        <dbReference type="ARBA" id="ARBA00022475"/>
    </source>
</evidence>
<accession>A0A9D2NWD5</accession>
<reference evidence="9" key="2">
    <citation type="submission" date="2021-04" db="EMBL/GenBank/DDBJ databases">
        <authorList>
            <person name="Gilroy R."/>
        </authorList>
    </citation>
    <scope>NUCLEOTIDE SEQUENCE</scope>
    <source>
        <strain evidence="9">ChiGjej1B1-1692</strain>
    </source>
</reference>
<keyword evidence="4 7" id="KW-1133">Transmembrane helix</keyword>
<comment type="caution">
    <text evidence="9">The sequence shown here is derived from an EMBL/GenBank/DDBJ whole genome shotgun (WGS) entry which is preliminary data.</text>
</comment>
<feature type="transmembrane region" description="Helical" evidence="7">
    <location>
        <begin position="785"/>
        <end position="806"/>
    </location>
</feature>
<dbReference type="InterPro" id="IPR003838">
    <property type="entry name" value="ABC3_permease_C"/>
</dbReference>
<dbReference type="EMBL" id="DWWK01000132">
    <property type="protein sequence ID" value="HJC39094.1"/>
    <property type="molecule type" value="Genomic_DNA"/>
</dbReference>
<evidence type="ECO:0000256" key="5">
    <source>
        <dbReference type="ARBA" id="ARBA00023136"/>
    </source>
</evidence>
<evidence type="ECO:0000256" key="3">
    <source>
        <dbReference type="ARBA" id="ARBA00022692"/>
    </source>
</evidence>
<protein>
    <submittedName>
        <fullName evidence="9">ABC transporter permease</fullName>
    </submittedName>
</protein>
<dbReference type="GO" id="GO:0022857">
    <property type="term" value="F:transmembrane transporter activity"/>
    <property type="evidence" value="ECO:0007669"/>
    <property type="project" value="TreeGrafter"/>
</dbReference>
<dbReference type="Pfam" id="PF02687">
    <property type="entry name" value="FtsX"/>
    <property type="match status" value="2"/>
</dbReference>
<comment type="subcellular location">
    <subcellularLocation>
        <location evidence="1">Cell membrane</location>
        <topology evidence="1">Multi-pass membrane protein</topology>
    </subcellularLocation>
</comment>
<sequence length="827" mass="90893">MNTITRTALANLKQNKSRNILSGIAILLTTLLIFLILTVGYDSITVRFAGVNAYYPTYHVMFRQVSQENADALKSHADIETVGLREDFGEVVSGSSDAAIPMIAMDAQALTLNKVTLEEGSYPTKDNEIAVYRSMLDALNLQAELGSEVALPFQLYEDGGKGYAQEDTFRISGFLDGSDTAEENNSYIVLTSMEYMENCIPESQREYRVMFRLADAEGMTSDAIEERSAEIGADFGVNEENIVSNNEYLAANYVDPAFLTGITAVIMIVILAGILTIYSIYYVSMIPKVQEYGKLKAMGAAKRQIRQIVFREGILVTAAALPAGLILGSLIAAPAVLAMHEMGEEIEGSGQTFNALCVELIRSGEITLLHWWIYLLTAAAVLLTVYLALVKPMRTAAKISPVEAMRYQGGQDGSKKQRKGCRSLNVFRLTKANLARNKKRTAITVATLSAVGVLFMVTATVISCADPRELARQEIESDYQISLDSWEGDKMNPDRSWSEIMKNNPLSDEFIQEIKSISGVEEVRTKTYLNGSLPELDPGDEIGGANVTGLDASYAEELENVLTDGHITYKELEKGDQIVMDTALLHWYPDLKIGDPIRISFDTADGPVEKTFRLAAMAEFSRGLASGRFILPTSVLEDICPYNLTDTCEITVDPDSKDDAYAALQAMADLNPYLSTNSYEECLSSWESSMAIISFAGYAFLIILGAIGVMNLINTMINSIYTRKHELGMIQAIGMSEKQLVRMMQAEGLFYTLGTLAVSLGLGSLAGYCVFLYAKAEGMLNIAVFHYPVIQAVILAATVTVVQLLLTYGVSRSFRRLSLIERIRYSE</sequence>